<comment type="caution">
    <text evidence="1">The sequence shown here is derived from an EMBL/GenBank/DDBJ whole genome shotgun (WGS) entry which is preliminary data.</text>
</comment>
<evidence type="ECO:0008006" key="3">
    <source>
        <dbReference type="Google" id="ProtNLM"/>
    </source>
</evidence>
<name>A0A840SNY9_9RHOB</name>
<reference evidence="1 2" key="1">
    <citation type="submission" date="2020-08" db="EMBL/GenBank/DDBJ databases">
        <title>Genomic Encyclopedia of Type Strains, Phase IV (KMG-IV): sequencing the most valuable type-strain genomes for metagenomic binning, comparative biology and taxonomic classification.</title>
        <authorList>
            <person name="Goeker M."/>
        </authorList>
    </citation>
    <scope>NUCLEOTIDE SEQUENCE [LARGE SCALE GENOMIC DNA]</scope>
    <source>
        <strain evidence="1 2">DSM 101730</strain>
    </source>
</reference>
<proteinExistence type="predicted"/>
<organism evidence="1 2">
    <name type="scientific">Amaricoccus macauensis</name>
    <dbReference type="NCBI Taxonomy" id="57001"/>
    <lineage>
        <taxon>Bacteria</taxon>
        <taxon>Pseudomonadati</taxon>
        <taxon>Pseudomonadota</taxon>
        <taxon>Alphaproteobacteria</taxon>
        <taxon>Rhodobacterales</taxon>
        <taxon>Paracoccaceae</taxon>
        <taxon>Amaricoccus</taxon>
    </lineage>
</organism>
<evidence type="ECO:0000313" key="2">
    <source>
        <dbReference type="Proteomes" id="UP000549457"/>
    </source>
</evidence>
<keyword evidence="2" id="KW-1185">Reference proteome</keyword>
<evidence type="ECO:0000313" key="1">
    <source>
        <dbReference type="EMBL" id="MBB5221123.1"/>
    </source>
</evidence>
<sequence length="372" mass="39595">MLHIDLPTHADIDALVAHRAAPAVSIYVSTTPLTQDAAHDRIELKNLLKAAVAEMEAGDTPKRSIWPIEQAVEAILEDDDFWMHQANSLAIFATPERIRTFRLPNKLTSMVEVSDRFHLKPLIRSVTFPHNAYVLAIGMGSVRLVEVDADLPPQVVKVPDLPKDMASALGRRSHAASTAEGRSGEITSDHALASRYARIVDQALRPVIGGDRRPLIIAATEPMASVYRSVSSHPNTADHVIAGAADQVSEHDLAVAARGILDRIYADDIAAIAGLYATREGQGRATTDVANAARAATFGAVDTLIVDMDAVVTGTVDDDGNVTFTEGADAATYGVVDEIAQRTLLAGGRVVSARRADVPGGGDLAAILRYPA</sequence>
<dbReference type="EMBL" id="JACHFM010000001">
    <property type="protein sequence ID" value="MBB5221123.1"/>
    <property type="molecule type" value="Genomic_DNA"/>
</dbReference>
<dbReference type="InterPro" id="IPR041638">
    <property type="entry name" value="BaeRF_family11"/>
</dbReference>
<dbReference type="RefSeq" id="WP_184147525.1">
    <property type="nucleotide sequence ID" value="NZ_JACHFM010000001.1"/>
</dbReference>
<dbReference type="Pfam" id="PF18855">
    <property type="entry name" value="baeRF_family11"/>
    <property type="match status" value="1"/>
</dbReference>
<dbReference type="AlphaFoldDB" id="A0A840SNY9"/>
<gene>
    <name evidence="1" type="ORF">HNP73_001044</name>
</gene>
<dbReference type="Proteomes" id="UP000549457">
    <property type="component" value="Unassembled WGS sequence"/>
</dbReference>
<accession>A0A840SNY9</accession>
<protein>
    <recommendedName>
        <fullName evidence="3">Chemotaxis protein</fullName>
    </recommendedName>
</protein>